<dbReference type="PROSITE" id="PS00631">
    <property type="entry name" value="CYTOSOL_AP"/>
    <property type="match status" value="1"/>
</dbReference>
<dbReference type="GO" id="GO:0005737">
    <property type="term" value="C:cytoplasm"/>
    <property type="evidence" value="ECO:0007669"/>
    <property type="project" value="InterPro"/>
</dbReference>
<dbReference type="STRING" id="7232.A0A484BKB4"/>
<dbReference type="GO" id="GO:0030145">
    <property type="term" value="F:manganese ion binding"/>
    <property type="evidence" value="ECO:0007669"/>
    <property type="project" value="InterPro"/>
</dbReference>
<dbReference type="GO" id="GO:0006508">
    <property type="term" value="P:proteolysis"/>
    <property type="evidence" value="ECO:0007669"/>
    <property type="project" value="UniProtKB-KW"/>
</dbReference>
<dbReference type="InterPro" id="IPR011356">
    <property type="entry name" value="Leucine_aapep/pepB"/>
</dbReference>
<gene>
    <name evidence="6" type="ORF">AWZ03_005366</name>
</gene>
<dbReference type="OrthoDB" id="10041421at2759"/>
<organism evidence="6 7">
    <name type="scientific">Drosophila navojoa</name>
    <name type="common">Fruit fly</name>
    <dbReference type="NCBI Taxonomy" id="7232"/>
    <lineage>
        <taxon>Eukaryota</taxon>
        <taxon>Metazoa</taxon>
        <taxon>Ecdysozoa</taxon>
        <taxon>Arthropoda</taxon>
        <taxon>Hexapoda</taxon>
        <taxon>Insecta</taxon>
        <taxon>Pterygota</taxon>
        <taxon>Neoptera</taxon>
        <taxon>Endopterygota</taxon>
        <taxon>Diptera</taxon>
        <taxon>Brachycera</taxon>
        <taxon>Muscomorpha</taxon>
        <taxon>Ephydroidea</taxon>
        <taxon>Drosophilidae</taxon>
        <taxon>Drosophila</taxon>
    </lineage>
</organism>
<evidence type="ECO:0000313" key="7">
    <source>
        <dbReference type="Proteomes" id="UP000295192"/>
    </source>
</evidence>
<dbReference type="OMA" id="ISCFKAP"/>
<feature type="domain" description="Cytosol aminopeptidase" evidence="5">
    <location>
        <begin position="336"/>
        <end position="343"/>
    </location>
</feature>
<dbReference type="Proteomes" id="UP000295192">
    <property type="component" value="Unassembled WGS sequence"/>
</dbReference>
<dbReference type="CDD" id="cd00433">
    <property type="entry name" value="Peptidase_M17"/>
    <property type="match status" value="1"/>
</dbReference>
<sequence length="507" mass="54717">MGLEKLLPCTVKLSNILAKSGHDVLCVIDRAVPAELADVFEEHRSFDKAFDSVVSCFKSANLDVPVIYAPVEELTDYADVRSYQKAAAQSLQRAIKAGFQAPLLVVPQSKRFSQAELCTVLGALEELYVPIQLREDVPSKKQRINSLSVLINNPNAEKIMQEALVLESGRLIARDIGGGDPERMAPPLVEAYIKPLFANLSVNVIDDVDVINKEYPLFAAVNRAAHTVERHQGRIIYLEYKPPNPARKTVMLVGKGVTYDTGGADIKAGGVMAGMSRDKCGAAAVAGFMQVVSELKPKDIHVIGALCLVRNSVGEECYVSDELITSRAGVRVRIGNTDAEGRMCMADVLCRMKELAIEGNLPDPHIFTIATLTGHAFISAGEGQSIIVDNSVAAKEDHARKLQAAGQAYGEPFEVSVLRQCDFDFNAAKARGEDVVQANNAPSVKTPRGHQVPAAFMIKATGLDKHGVNSKQPLKYTHLDIAGSAGEYPNMPTAAPIVALVKTHLVD</sequence>
<dbReference type="InterPro" id="IPR000819">
    <property type="entry name" value="Peptidase_M17_C"/>
</dbReference>
<protein>
    <recommendedName>
        <fullName evidence="5">Cytosol aminopeptidase domain-containing protein</fullName>
    </recommendedName>
</protein>
<comment type="caution">
    <text evidence="6">The sequence shown here is derived from an EMBL/GenBank/DDBJ whole genome shotgun (WGS) entry which is preliminary data.</text>
</comment>
<accession>A0A484BKB4</accession>
<dbReference type="AlphaFoldDB" id="A0A484BKB4"/>
<keyword evidence="2" id="KW-0031">Aminopeptidase</keyword>
<name>A0A484BKB4_DRONA</name>
<evidence type="ECO:0000256" key="3">
    <source>
        <dbReference type="ARBA" id="ARBA00022670"/>
    </source>
</evidence>
<dbReference type="GO" id="GO:0070006">
    <property type="term" value="F:metalloaminopeptidase activity"/>
    <property type="evidence" value="ECO:0007669"/>
    <property type="project" value="InterPro"/>
</dbReference>
<dbReference type="PANTHER" id="PTHR11963">
    <property type="entry name" value="LEUCINE AMINOPEPTIDASE-RELATED"/>
    <property type="match status" value="1"/>
</dbReference>
<dbReference type="SUPFAM" id="SSF53187">
    <property type="entry name" value="Zn-dependent exopeptidases"/>
    <property type="match status" value="1"/>
</dbReference>
<dbReference type="PRINTS" id="PR00481">
    <property type="entry name" value="LAMNOPPTDASE"/>
</dbReference>
<dbReference type="Gene3D" id="3.40.630.10">
    <property type="entry name" value="Zn peptidases"/>
    <property type="match status" value="1"/>
</dbReference>
<keyword evidence="3" id="KW-0645">Protease</keyword>
<evidence type="ECO:0000313" key="6">
    <source>
        <dbReference type="EMBL" id="TDG48191.1"/>
    </source>
</evidence>
<keyword evidence="7" id="KW-1185">Reference proteome</keyword>
<dbReference type="Pfam" id="PF00883">
    <property type="entry name" value="Peptidase_M17"/>
    <property type="match status" value="1"/>
</dbReference>
<dbReference type="PANTHER" id="PTHR11963:SF48">
    <property type="entry name" value="DIPEPTIDASE B, ISOFORM A"/>
    <property type="match status" value="1"/>
</dbReference>
<evidence type="ECO:0000256" key="4">
    <source>
        <dbReference type="ARBA" id="ARBA00022801"/>
    </source>
</evidence>
<dbReference type="EMBL" id="LSRL02000035">
    <property type="protein sequence ID" value="TDG48191.1"/>
    <property type="molecule type" value="Genomic_DNA"/>
</dbReference>
<comment type="similarity">
    <text evidence="1">Belongs to the peptidase M17 family.</text>
</comment>
<proteinExistence type="inferred from homology"/>
<keyword evidence="4" id="KW-0378">Hydrolase</keyword>
<evidence type="ECO:0000256" key="1">
    <source>
        <dbReference type="ARBA" id="ARBA00009528"/>
    </source>
</evidence>
<evidence type="ECO:0000256" key="2">
    <source>
        <dbReference type="ARBA" id="ARBA00022438"/>
    </source>
</evidence>
<reference evidence="6 7" key="1">
    <citation type="journal article" date="2019" name="J. Hered.">
        <title>An Improved Genome Assembly for Drosophila navojoa, the Basal Species in the mojavensis Cluster.</title>
        <authorList>
            <person name="Vanderlinde T."/>
            <person name="Dupim E.G."/>
            <person name="Nazario-Yepiz N.O."/>
            <person name="Carvalho A.B."/>
        </authorList>
    </citation>
    <scope>NUCLEOTIDE SEQUENCE [LARGE SCALE GENOMIC DNA]</scope>
    <source>
        <strain evidence="6">Navoj_Jal97</strain>
        <tissue evidence="6">Whole organism</tissue>
    </source>
</reference>
<evidence type="ECO:0000259" key="5">
    <source>
        <dbReference type="PROSITE" id="PS00631"/>
    </source>
</evidence>